<dbReference type="STRING" id="109280.ENSHCOP00000015462"/>
<sequence>MLDTTLQWYSELYAIPGDGLPFRAIYNTVGFKDCKSAFLSRPITANILEVERFTSVSKVPDESKQIATMKHGEFTWLVKKKEKHFQDLHRDLKTYKAVLNLPLPTRR</sequence>
<keyword evidence="2" id="KW-1185">Reference proteome</keyword>
<dbReference type="Gene3D" id="3.30.1520.10">
    <property type="entry name" value="Phox-like domain"/>
    <property type="match status" value="1"/>
</dbReference>
<dbReference type="InterPro" id="IPR036871">
    <property type="entry name" value="PX_dom_sf"/>
</dbReference>
<organism evidence="1 2">
    <name type="scientific">Hippocampus comes</name>
    <name type="common">Tiger tail seahorse</name>
    <dbReference type="NCBI Taxonomy" id="109280"/>
    <lineage>
        <taxon>Eukaryota</taxon>
        <taxon>Metazoa</taxon>
        <taxon>Chordata</taxon>
        <taxon>Craniata</taxon>
        <taxon>Vertebrata</taxon>
        <taxon>Euteleostomi</taxon>
        <taxon>Actinopterygii</taxon>
        <taxon>Neopterygii</taxon>
        <taxon>Teleostei</taxon>
        <taxon>Neoteleostei</taxon>
        <taxon>Acanthomorphata</taxon>
        <taxon>Syngnathiaria</taxon>
        <taxon>Syngnathiformes</taxon>
        <taxon>Syngnathoidei</taxon>
        <taxon>Syngnathidae</taxon>
        <taxon>Hippocampus</taxon>
    </lineage>
</organism>
<dbReference type="GeneTree" id="ENSGT00940000155015"/>
<proteinExistence type="predicted"/>
<protein>
    <recommendedName>
        <fullName evidence="3">PX domain-containing protein</fullName>
    </recommendedName>
</protein>
<reference evidence="1" key="2">
    <citation type="submission" date="2025-09" db="UniProtKB">
        <authorList>
            <consortium name="Ensembl"/>
        </authorList>
    </citation>
    <scope>IDENTIFICATION</scope>
</reference>
<evidence type="ECO:0008006" key="3">
    <source>
        <dbReference type="Google" id="ProtNLM"/>
    </source>
</evidence>
<accession>A0A3Q2YPW7</accession>
<evidence type="ECO:0000313" key="1">
    <source>
        <dbReference type="Ensembl" id="ENSHCOP00000015462.1"/>
    </source>
</evidence>
<dbReference type="Proteomes" id="UP000264820">
    <property type="component" value="Unplaced"/>
</dbReference>
<dbReference type="Ensembl" id="ENSHCOT00000023378.1">
    <property type="protein sequence ID" value="ENSHCOP00000015462.1"/>
    <property type="gene ID" value="ENSHCOG00000019073.1"/>
</dbReference>
<name>A0A3Q2YPW7_HIPCM</name>
<dbReference type="GO" id="GO:0035091">
    <property type="term" value="F:phosphatidylinositol binding"/>
    <property type="evidence" value="ECO:0007669"/>
    <property type="project" value="InterPro"/>
</dbReference>
<reference evidence="1" key="1">
    <citation type="submission" date="2025-08" db="UniProtKB">
        <authorList>
            <consortium name="Ensembl"/>
        </authorList>
    </citation>
    <scope>IDENTIFICATION</scope>
</reference>
<dbReference type="AlphaFoldDB" id="A0A3Q2YPW7"/>
<evidence type="ECO:0000313" key="2">
    <source>
        <dbReference type="Proteomes" id="UP000264820"/>
    </source>
</evidence>